<dbReference type="Proteomes" id="UP001732700">
    <property type="component" value="Chromosome 3C"/>
</dbReference>
<reference evidence="1" key="2">
    <citation type="submission" date="2025-09" db="UniProtKB">
        <authorList>
            <consortium name="EnsemblPlants"/>
        </authorList>
    </citation>
    <scope>IDENTIFICATION</scope>
</reference>
<dbReference type="EnsemblPlants" id="AVESA.00010b.r2.3CG0458020.1">
    <property type="protein sequence ID" value="AVESA.00010b.r2.3CG0458020.1.CDS.1"/>
    <property type="gene ID" value="AVESA.00010b.r2.3CG0458020"/>
</dbReference>
<organism evidence="1 2">
    <name type="scientific">Avena sativa</name>
    <name type="common">Oat</name>
    <dbReference type="NCBI Taxonomy" id="4498"/>
    <lineage>
        <taxon>Eukaryota</taxon>
        <taxon>Viridiplantae</taxon>
        <taxon>Streptophyta</taxon>
        <taxon>Embryophyta</taxon>
        <taxon>Tracheophyta</taxon>
        <taxon>Spermatophyta</taxon>
        <taxon>Magnoliopsida</taxon>
        <taxon>Liliopsida</taxon>
        <taxon>Poales</taxon>
        <taxon>Poaceae</taxon>
        <taxon>BOP clade</taxon>
        <taxon>Pooideae</taxon>
        <taxon>Poodae</taxon>
        <taxon>Poeae</taxon>
        <taxon>Poeae Chloroplast Group 1 (Aveneae type)</taxon>
        <taxon>Aveninae</taxon>
        <taxon>Avena</taxon>
    </lineage>
</organism>
<sequence>MARLLLFFVHADHTTGAAAAAAGPLVQLLLMALVVAAVVVSLCTSSTHAKLWRRHETDAPLAKAKAADSGNGGVSSRKHMLAASLSGIGGKAARMVSWNRRSPSPGSSSSDDEEEAPVEDEEALWRKAIIMGDKCRPLQFSGHIAFDSDGNLLPPSTVNKATADFDSDGNHMPPSTVKKATADDAAQN</sequence>
<evidence type="ECO:0000313" key="2">
    <source>
        <dbReference type="Proteomes" id="UP001732700"/>
    </source>
</evidence>
<keyword evidence="2" id="KW-1185">Reference proteome</keyword>
<reference evidence="1" key="1">
    <citation type="submission" date="2021-05" db="EMBL/GenBank/DDBJ databases">
        <authorList>
            <person name="Scholz U."/>
            <person name="Mascher M."/>
            <person name="Fiebig A."/>
        </authorList>
    </citation>
    <scope>NUCLEOTIDE SEQUENCE [LARGE SCALE GENOMIC DNA]</scope>
</reference>
<accession>A0ACD5VJX0</accession>
<evidence type="ECO:0000313" key="1">
    <source>
        <dbReference type="EnsemblPlants" id="AVESA.00010b.r2.3CG0458020.1.CDS.1"/>
    </source>
</evidence>
<proteinExistence type="predicted"/>
<protein>
    <submittedName>
        <fullName evidence="1">Uncharacterized protein</fullName>
    </submittedName>
</protein>
<name>A0ACD5VJX0_AVESA</name>